<dbReference type="SFLD" id="SFLDG00358">
    <property type="entry name" value="Main_(cytGST)"/>
    <property type="match status" value="1"/>
</dbReference>
<dbReference type="PANTHER" id="PTHR43968">
    <property type="match status" value="1"/>
</dbReference>
<dbReference type="InterPro" id="IPR036282">
    <property type="entry name" value="Glutathione-S-Trfase_C_sf"/>
</dbReference>
<dbReference type="Gene3D" id="1.20.1050.10">
    <property type="match status" value="1"/>
</dbReference>
<feature type="region of interest" description="Disordered" evidence="2">
    <location>
        <begin position="244"/>
        <end position="267"/>
    </location>
</feature>
<dbReference type="InterPro" id="IPR040079">
    <property type="entry name" value="Glutathione_S-Trfase"/>
</dbReference>
<accession>A0A9P9KXH5</accession>
<dbReference type="PROSITE" id="PS50405">
    <property type="entry name" value="GST_CTER"/>
    <property type="match status" value="1"/>
</dbReference>
<feature type="compositionally biased region" description="Pro residues" evidence="2">
    <location>
        <begin position="1"/>
        <end position="10"/>
    </location>
</feature>
<dbReference type="Proteomes" id="UP000720189">
    <property type="component" value="Unassembled WGS sequence"/>
</dbReference>
<gene>
    <name evidence="5" type="ORF">BKA55DRAFT_551574</name>
</gene>
<comment type="similarity">
    <text evidence="1">Belongs to the GST superfamily.</text>
</comment>
<dbReference type="InterPro" id="IPR010987">
    <property type="entry name" value="Glutathione-S-Trfase_C-like"/>
</dbReference>
<evidence type="ECO:0008006" key="7">
    <source>
        <dbReference type="Google" id="ProtNLM"/>
    </source>
</evidence>
<dbReference type="GO" id="GO:0005737">
    <property type="term" value="C:cytoplasm"/>
    <property type="evidence" value="ECO:0007669"/>
    <property type="project" value="TreeGrafter"/>
</dbReference>
<dbReference type="Pfam" id="PF13417">
    <property type="entry name" value="GST_N_3"/>
    <property type="match status" value="1"/>
</dbReference>
<sequence length="528" mass="58726">MTAPHTPPPGSASVSGPGLSATFPTPGLPPHYRDALGLDLNGYVAPGIEEAYHIHTIQNGADIATPTTPGQFGILAPMAVSVPVMETPIDGMFSVQNNTQRQEIRRSNGQLSSRIIVDPPDLEMWRNKLFNVDETIVLTHEEFETYFPHVDNVYSHRSTQRYKRKPFVSHYWDCRMKGRPPGTPKSDDPNKKKRKRSARQRDLCDVKIKITEYFPGAQLDLDNTSGLDVSLAGQRLWTIQRVNGNGGNGKGDGVAGPHKHTLERSDEIKKNSVQRYLANQGDVKKDKEKAKKAPIKATGAALLTARKHAKENEFKLYAACFCPFSQRIWIALEAKGIPYQYCEADPFSHSAQPILANPRGCVPTIEHGDWSCSGSAVILEYLEDLGQGTSLLPVDPRLKANCRFWIDHINRHIVPNFFALLQNHDPALGDEAAVRLQSNIDTLIRAADKKGPYFLGQNMSLVDMHLAPFALRFSRVLVPANRPSFPPGSRWAQWLDAIEGDRSVRATTSNRALYSETLDALIKQHGLY</sequence>
<keyword evidence="6" id="KW-1185">Reference proteome</keyword>
<dbReference type="InterPro" id="IPR004045">
    <property type="entry name" value="Glutathione_S-Trfase_N"/>
</dbReference>
<dbReference type="PANTHER" id="PTHR43968:SF6">
    <property type="entry name" value="GLUTATHIONE S-TRANSFERASE OMEGA"/>
    <property type="match status" value="1"/>
</dbReference>
<feature type="domain" description="GST N-terminal" evidence="3">
    <location>
        <begin position="312"/>
        <end position="390"/>
    </location>
</feature>
<dbReference type="SUPFAM" id="SSF52833">
    <property type="entry name" value="Thioredoxin-like"/>
    <property type="match status" value="1"/>
</dbReference>
<dbReference type="InterPro" id="IPR036249">
    <property type="entry name" value="Thioredoxin-like_sf"/>
</dbReference>
<protein>
    <recommendedName>
        <fullName evidence="7">Glutathione transferase omega 1</fullName>
    </recommendedName>
</protein>
<evidence type="ECO:0000259" key="4">
    <source>
        <dbReference type="PROSITE" id="PS50405"/>
    </source>
</evidence>
<dbReference type="CDD" id="cd00570">
    <property type="entry name" value="GST_N_family"/>
    <property type="match status" value="1"/>
</dbReference>
<reference evidence="5" key="1">
    <citation type="journal article" date="2021" name="Nat. Commun.">
        <title>Genetic determinants of endophytism in the Arabidopsis root mycobiome.</title>
        <authorList>
            <person name="Mesny F."/>
            <person name="Miyauchi S."/>
            <person name="Thiergart T."/>
            <person name="Pickel B."/>
            <person name="Atanasova L."/>
            <person name="Karlsson M."/>
            <person name="Huettel B."/>
            <person name="Barry K.W."/>
            <person name="Haridas S."/>
            <person name="Chen C."/>
            <person name="Bauer D."/>
            <person name="Andreopoulos W."/>
            <person name="Pangilinan J."/>
            <person name="LaButti K."/>
            <person name="Riley R."/>
            <person name="Lipzen A."/>
            <person name="Clum A."/>
            <person name="Drula E."/>
            <person name="Henrissat B."/>
            <person name="Kohler A."/>
            <person name="Grigoriev I.V."/>
            <person name="Martin F.M."/>
            <person name="Hacquard S."/>
        </authorList>
    </citation>
    <scope>NUCLEOTIDE SEQUENCE</scope>
    <source>
        <strain evidence="5">MPI-CAGE-AT-0023</strain>
    </source>
</reference>
<dbReference type="PROSITE" id="PS50404">
    <property type="entry name" value="GST_NTER"/>
    <property type="match status" value="1"/>
</dbReference>
<evidence type="ECO:0000313" key="5">
    <source>
        <dbReference type="EMBL" id="KAH7270403.1"/>
    </source>
</evidence>
<feature type="compositionally biased region" description="Low complexity" evidence="2">
    <location>
        <begin position="11"/>
        <end position="20"/>
    </location>
</feature>
<proteinExistence type="inferred from homology"/>
<dbReference type="Gene3D" id="3.40.30.10">
    <property type="entry name" value="Glutaredoxin"/>
    <property type="match status" value="1"/>
</dbReference>
<evidence type="ECO:0000313" key="6">
    <source>
        <dbReference type="Proteomes" id="UP000720189"/>
    </source>
</evidence>
<dbReference type="GeneID" id="70221329"/>
<dbReference type="OrthoDB" id="4951845at2759"/>
<dbReference type="CDD" id="cd00299">
    <property type="entry name" value="GST_C_family"/>
    <property type="match status" value="1"/>
</dbReference>
<dbReference type="AlphaFoldDB" id="A0A9P9KXH5"/>
<dbReference type="RefSeq" id="XP_046057171.1">
    <property type="nucleotide sequence ID" value="XM_046191375.1"/>
</dbReference>
<feature type="region of interest" description="Disordered" evidence="2">
    <location>
        <begin position="174"/>
        <end position="200"/>
    </location>
</feature>
<comment type="caution">
    <text evidence="5">The sequence shown here is derived from an EMBL/GenBank/DDBJ whole genome shotgun (WGS) entry which is preliminary data.</text>
</comment>
<dbReference type="SUPFAM" id="SSF47616">
    <property type="entry name" value="GST C-terminal domain-like"/>
    <property type="match status" value="1"/>
</dbReference>
<evidence type="ECO:0000256" key="1">
    <source>
        <dbReference type="ARBA" id="ARBA00007409"/>
    </source>
</evidence>
<dbReference type="EMBL" id="JAGMUX010000001">
    <property type="protein sequence ID" value="KAH7270403.1"/>
    <property type="molecule type" value="Genomic_DNA"/>
</dbReference>
<name>A0A9P9KXH5_FUSRE</name>
<feature type="region of interest" description="Disordered" evidence="2">
    <location>
        <begin position="1"/>
        <end position="26"/>
    </location>
</feature>
<evidence type="ECO:0000259" key="3">
    <source>
        <dbReference type="PROSITE" id="PS50404"/>
    </source>
</evidence>
<evidence type="ECO:0000256" key="2">
    <source>
        <dbReference type="SAM" id="MobiDB-lite"/>
    </source>
</evidence>
<organism evidence="5 6">
    <name type="scientific">Fusarium redolens</name>
    <dbReference type="NCBI Taxonomy" id="48865"/>
    <lineage>
        <taxon>Eukaryota</taxon>
        <taxon>Fungi</taxon>
        <taxon>Dikarya</taxon>
        <taxon>Ascomycota</taxon>
        <taxon>Pezizomycotina</taxon>
        <taxon>Sordariomycetes</taxon>
        <taxon>Hypocreomycetidae</taxon>
        <taxon>Hypocreales</taxon>
        <taxon>Nectriaceae</taxon>
        <taxon>Fusarium</taxon>
        <taxon>Fusarium redolens species complex</taxon>
    </lineage>
</organism>
<feature type="compositionally biased region" description="Gly residues" evidence="2">
    <location>
        <begin position="244"/>
        <end position="254"/>
    </location>
</feature>
<dbReference type="SFLD" id="SFLDS00019">
    <property type="entry name" value="Glutathione_Transferase_(cytos"/>
    <property type="match status" value="1"/>
</dbReference>
<feature type="domain" description="GST C-terminal" evidence="4">
    <location>
        <begin position="395"/>
        <end position="514"/>
    </location>
</feature>
<dbReference type="InterPro" id="IPR050983">
    <property type="entry name" value="GST_Omega/HSP26"/>
</dbReference>